<organism evidence="2 3">
    <name type="scientific">Photobacterium proteolyticum</name>
    <dbReference type="NCBI Taxonomy" id="1903952"/>
    <lineage>
        <taxon>Bacteria</taxon>
        <taxon>Pseudomonadati</taxon>
        <taxon>Pseudomonadota</taxon>
        <taxon>Gammaproteobacteria</taxon>
        <taxon>Vibrionales</taxon>
        <taxon>Vibrionaceae</taxon>
        <taxon>Photobacterium</taxon>
    </lineage>
</organism>
<protein>
    <recommendedName>
        <fullName evidence="4">FtsX-like permease family protein</fullName>
    </recommendedName>
</protein>
<dbReference type="EMBL" id="MJIL01000046">
    <property type="protein sequence ID" value="OLQ80504.1"/>
    <property type="molecule type" value="Genomic_DNA"/>
</dbReference>
<feature type="transmembrane region" description="Helical" evidence="1">
    <location>
        <begin position="56"/>
        <end position="81"/>
    </location>
</feature>
<keyword evidence="1" id="KW-0812">Transmembrane</keyword>
<keyword evidence="1" id="KW-1133">Transmembrane helix</keyword>
<evidence type="ECO:0000313" key="3">
    <source>
        <dbReference type="Proteomes" id="UP000186905"/>
    </source>
</evidence>
<name>A0A1Q9GYY2_9GAMM</name>
<dbReference type="Proteomes" id="UP000186905">
    <property type="component" value="Unassembled WGS sequence"/>
</dbReference>
<keyword evidence="3" id="KW-1185">Reference proteome</keyword>
<sequence length="168" mass="18644">MGNLILQMRLMKNCLIYHWRSSLLSIVSVGFFSMLLLILRYNMIDSIAYYDNSNSLYLFGQILVILLFILCTWGIAINKVLNNASEFKSFIVIGLNNSEILLCLVANSLIVTVLGFSLAGVLAIHYLPIGQHVMEHSLWEALSMVIGGTCISVAIGATVLKRCLDDGR</sequence>
<evidence type="ECO:0000313" key="2">
    <source>
        <dbReference type="EMBL" id="OLQ80504.1"/>
    </source>
</evidence>
<feature type="transmembrane region" description="Helical" evidence="1">
    <location>
        <begin position="138"/>
        <end position="160"/>
    </location>
</feature>
<feature type="transmembrane region" description="Helical" evidence="1">
    <location>
        <begin position="21"/>
        <end position="44"/>
    </location>
</feature>
<keyword evidence="1" id="KW-0472">Membrane</keyword>
<feature type="transmembrane region" description="Helical" evidence="1">
    <location>
        <begin position="101"/>
        <end position="126"/>
    </location>
</feature>
<evidence type="ECO:0000256" key="1">
    <source>
        <dbReference type="SAM" id="Phobius"/>
    </source>
</evidence>
<accession>A0A1Q9GYY2</accession>
<proteinExistence type="predicted"/>
<gene>
    <name evidence="2" type="ORF">BIT28_15620</name>
</gene>
<comment type="caution">
    <text evidence="2">The sequence shown here is derived from an EMBL/GenBank/DDBJ whole genome shotgun (WGS) entry which is preliminary data.</text>
</comment>
<reference evidence="2 3" key="1">
    <citation type="submission" date="2016-09" db="EMBL/GenBank/DDBJ databases">
        <title>Photobacterium proteolyticum sp. nov. a protease producing bacterium isolated from ocean sediments of Laizhou Bay.</title>
        <authorList>
            <person name="Li Y."/>
        </authorList>
    </citation>
    <scope>NUCLEOTIDE SEQUENCE [LARGE SCALE GENOMIC DNA]</scope>
    <source>
        <strain evidence="2 3">13-12</strain>
    </source>
</reference>
<dbReference type="STRING" id="1903952.BIT28_15620"/>
<evidence type="ECO:0008006" key="4">
    <source>
        <dbReference type="Google" id="ProtNLM"/>
    </source>
</evidence>
<dbReference type="AlphaFoldDB" id="A0A1Q9GYY2"/>